<dbReference type="OrthoDB" id="9773478at2"/>
<dbReference type="Proteomes" id="UP000063699">
    <property type="component" value="Chromosome"/>
</dbReference>
<dbReference type="Pfam" id="PF03746">
    <property type="entry name" value="LamB_YcsF"/>
    <property type="match status" value="1"/>
</dbReference>
<organism evidence="1 2">
    <name type="scientific">Kibdelosporangium phytohabitans</name>
    <dbReference type="NCBI Taxonomy" id="860235"/>
    <lineage>
        <taxon>Bacteria</taxon>
        <taxon>Bacillati</taxon>
        <taxon>Actinomycetota</taxon>
        <taxon>Actinomycetes</taxon>
        <taxon>Pseudonocardiales</taxon>
        <taxon>Pseudonocardiaceae</taxon>
        <taxon>Kibdelosporangium</taxon>
    </lineage>
</organism>
<dbReference type="NCBIfam" id="NF003816">
    <property type="entry name" value="PRK05406.1-5"/>
    <property type="match status" value="1"/>
</dbReference>
<evidence type="ECO:0000313" key="1">
    <source>
        <dbReference type="EMBL" id="ALG13031.1"/>
    </source>
</evidence>
<dbReference type="EMBL" id="CP012752">
    <property type="protein sequence ID" value="ALG13031.1"/>
    <property type="molecule type" value="Genomic_DNA"/>
</dbReference>
<dbReference type="Gene3D" id="3.20.20.370">
    <property type="entry name" value="Glycoside hydrolase/deacetylase"/>
    <property type="match status" value="1"/>
</dbReference>
<dbReference type="SUPFAM" id="SSF88713">
    <property type="entry name" value="Glycoside hydrolase/deacetylase"/>
    <property type="match status" value="1"/>
</dbReference>
<evidence type="ECO:0000313" key="2">
    <source>
        <dbReference type="Proteomes" id="UP000063699"/>
    </source>
</evidence>
<gene>
    <name evidence="1" type="ORF">AOZ06_44760</name>
</gene>
<dbReference type="CDD" id="cd10787">
    <property type="entry name" value="LamB_YcsF_like"/>
    <property type="match status" value="1"/>
</dbReference>
<dbReference type="STRING" id="860235.AOZ06_44760"/>
<accession>A0A0N7F523</accession>
<dbReference type="GO" id="GO:0005975">
    <property type="term" value="P:carbohydrate metabolic process"/>
    <property type="evidence" value="ECO:0007669"/>
    <property type="project" value="InterPro"/>
</dbReference>
<proteinExistence type="predicted"/>
<dbReference type="PANTHER" id="PTHR30292:SF0">
    <property type="entry name" value="5-OXOPROLINASE SUBUNIT A"/>
    <property type="match status" value="1"/>
</dbReference>
<sequence>MDLNSDLGEGFGVWTLGDDAALLGVVTSANVACGFHAGDPRTMRAVCDLAASHGVAIGAQVSYRDLAGFGRRFIDVDPVELADDVLYQIGALSAFAAAAGVRVAYVKPHGALYNAVVHHEEQAAAVVAGVRAWGEVPVLGLPGSAFLTAASAAGLRTVGEAFADRGYTPAGTLVPRREAGALLTDTAAVVERALRLASDRQIVAVDGTVVDASTVESLCLHGDTPGAVQHAQAVRAALEDTGVTLTAF</sequence>
<dbReference type="InterPro" id="IPR011330">
    <property type="entry name" value="Glyco_hydro/deAcase_b/a-brl"/>
</dbReference>
<protein>
    <submittedName>
        <fullName evidence="1">Uncharacterized protein</fullName>
    </submittedName>
</protein>
<dbReference type="PANTHER" id="PTHR30292">
    <property type="entry name" value="UNCHARACTERIZED PROTEIN YBGL-RELATED"/>
    <property type="match status" value="1"/>
</dbReference>
<keyword evidence="2" id="KW-1185">Reference proteome</keyword>
<reference evidence="1 2" key="1">
    <citation type="submission" date="2015-07" db="EMBL/GenBank/DDBJ databases">
        <title>Genome sequencing of Kibdelosporangium phytohabitans.</title>
        <authorList>
            <person name="Qin S."/>
            <person name="Xing K."/>
        </authorList>
    </citation>
    <scope>NUCLEOTIDE SEQUENCE [LARGE SCALE GENOMIC DNA]</scope>
    <source>
        <strain evidence="1 2">KLBMP1111</strain>
    </source>
</reference>
<dbReference type="NCBIfam" id="NF003814">
    <property type="entry name" value="PRK05406.1-3"/>
    <property type="match status" value="1"/>
</dbReference>
<dbReference type="RefSeq" id="WP_054294921.1">
    <property type="nucleotide sequence ID" value="NZ_CP012752.1"/>
</dbReference>
<dbReference type="KEGG" id="kphy:AOZ06_44760"/>
<dbReference type="AlphaFoldDB" id="A0A0N7F523"/>
<name>A0A0N7F523_9PSEU</name>
<dbReference type="InterPro" id="IPR005501">
    <property type="entry name" value="LamB/YcsF/PxpA-like"/>
</dbReference>